<comment type="caution">
    <text evidence="3">The sequence shown here is derived from an EMBL/GenBank/DDBJ whole genome shotgun (WGS) entry which is preliminary data.</text>
</comment>
<dbReference type="EMBL" id="JAPEVB010000001">
    <property type="protein sequence ID" value="KAJ4396489.1"/>
    <property type="molecule type" value="Genomic_DNA"/>
</dbReference>
<feature type="region of interest" description="Disordered" evidence="2">
    <location>
        <begin position="196"/>
        <end position="266"/>
    </location>
</feature>
<feature type="region of interest" description="Disordered" evidence="2">
    <location>
        <begin position="1"/>
        <end position="45"/>
    </location>
</feature>
<dbReference type="InterPro" id="IPR046347">
    <property type="entry name" value="bZIP_sf"/>
</dbReference>
<evidence type="ECO:0000256" key="1">
    <source>
        <dbReference type="SAM" id="Coils"/>
    </source>
</evidence>
<dbReference type="PANTHER" id="PTHR37012">
    <property type="entry name" value="B-ZIP TRANSCRIPTION FACTOR (EUROFUNG)-RELATED"/>
    <property type="match status" value="1"/>
</dbReference>
<dbReference type="Gene3D" id="1.20.5.170">
    <property type="match status" value="1"/>
</dbReference>
<dbReference type="CDD" id="cd14688">
    <property type="entry name" value="bZIP_YAP"/>
    <property type="match status" value="1"/>
</dbReference>
<keyword evidence="4" id="KW-1185">Reference proteome</keyword>
<accession>A0A9W8Z0N9</accession>
<dbReference type="PANTHER" id="PTHR37012:SF2">
    <property type="entry name" value="BZIP DOMAIN-CONTAINING PROTEIN-RELATED"/>
    <property type="match status" value="1"/>
</dbReference>
<evidence type="ECO:0000256" key="2">
    <source>
        <dbReference type="SAM" id="MobiDB-lite"/>
    </source>
</evidence>
<dbReference type="AlphaFoldDB" id="A0A9W8Z0N9"/>
<name>A0A9W8Z0N9_9PEZI</name>
<dbReference type="GO" id="GO:0003700">
    <property type="term" value="F:DNA-binding transcription factor activity"/>
    <property type="evidence" value="ECO:0007669"/>
    <property type="project" value="InterPro"/>
</dbReference>
<feature type="compositionally biased region" description="Basic and acidic residues" evidence="2">
    <location>
        <begin position="232"/>
        <end position="246"/>
    </location>
</feature>
<reference evidence="3" key="1">
    <citation type="submission" date="2022-10" db="EMBL/GenBank/DDBJ databases">
        <title>Tapping the CABI collections for fungal endophytes: first genome assemblies for Collariella, Neodidymelliopsis, Ascochyta clinopodiicola, Didymella pomorum, Didymosphaeria variabile, Neocosmospora piperis and Neocucurbitaria cava.</title>
        <authorList>
            <person name="Hill R."/>
        </authorList>
    </citation>
    <scope>NUCLEOTIDE SEQUENCE</scope>
    <source>
        <strain evidence="3">IMI 355082</strain>
    </source>
</reference>
<evidence type="ECO:0000313" key="4">
    <source>
        <dbReference type="Proteomes" id="UP001140453"/>
    </source>
</evidence>
<dbReference type="OrthoDB" id="3535998at2759"/>
<dbReference type="SUPFAM" id="SSF57959">
    <property type="entry name" value="Leucine zipper domain"/>
    <property type="match status" value="1"/>
</dbReference>
<evidence type="ECO:0000313" key="3">
    <source>
        <dbReference type="EMBL" id="KAJ4396489.1"/>
    </source>
</evidence>
<protein>
    <recommendedName>
        <fullName evidence="5">BZIP transcription factor</fullName>
    </recommendedName>
</protein>
<organism evidence="3 4">
    <name type="scientific">Gnomoniopsis smithogilvyi</name>
    <dbReference type="NCBI Taxonomy" id="1191159"/>
    <lineage>
        <taxon>Eukaryota</taxon>
        <taxon>Fungi</taxon>
        <taxon>Dikarya</taxon>
        <taxon>Ascomycota</taxon>
        <taxon>Pezizomycotina</taxon>
        <taxon>Sordariomycetes</taxon>
        <taxon>Sordariomycetidae</taxon>
        <taxon>Diaporthales</taxon>
        <taxon>Gnomoniaceae</taxon>
        <taxon>Gnomoniopsis</taxon>
    </lineage>
</organism>
<proteinExistence type="predicted"/>
<feature type="compositionally biased region" description="Low complexity" evidence="2">
    <location>
        <begin position="1"/>
        <end position="15"/>
    </location>
</feature>
<keyword evidence="1" id="KW-0175">Coiled coil</keyword>
<sequence>MNRTMSPSTTPTDTPKTAKRKGTRSVSSLTPAQLARKRANDREAQRAIRARTKEHIDKLERTIDQLKAEKEDGFGKVLMERNRVLEEEIKNLTNQATAAGLPIHHSSSYLNLHNEELQSMRNAAMNPRSQQYGQTIRASSDPFTNGYTHLATPHGMPTPDPAEGWSSAPLSAIPVTVTTAVSSPASCGPSDDYRYHSSSAPMIEPISVPPTSVPYQHDIEYENGVDSSSEDTQSRLHHEYSRDQHFSRPQSNHHHHSSMGHSYSMHHQNQGGWASIYASPPVYAGGYPNNPSM</sequence>
<evidence type="ECO:0008006" key="5">
    <source>
        <dbReference type="Google" id="ProtNLM"/>
    </source>
</evidence>
<dbReference type="Proteomes" id="UP001140453">
    <property type="component" value="Unassembled WGS sequence"/>
</dbReference>
<gene>
    <name evidence="3" type="ORF">N0V93_000708</name>
</gene>
<feature type="coiled-coil region" evidence="1">
    <location>
        <begin position="49"/>
        <end position="95"/>
    </location>
</feature>